<keyword evidence="1" id="KW-1133">Transmembrane helix</keyword>
<feature type="transmembrane region" description="Helical" evidence="1">
    <location>
        <begin position="21"/>
        <end position="41"/>
    </location>
</feature>
<reference evidence="2" key="1">
    <citation type="journal article" date="2014" name="Front. Microbiol.">
        <title>High frequency of phylogenetically diverse reductive dehalogenase-homologous genes in deep subseafloor sedimentary metagenomes.</title>
        <authorList>
            <person name="Kawai M."/>
            <person name="Futagami T."/>
            <person name="Toyoda A."/>
            <person name="Takaki Y."/>
            <person name="Nishi S."/>
            <person name="Hori S."/>
            <person name="Arai W."/>
            <person name="Tsubouchi T."/>
            <person name="Morono Y."/>
            <person name="Uchiyama I."/>
            <person name="Ito T."/>
            <person name="Fujiyama A."/>
            <person name="Inagaki F."/>
            <person name="Takami H."/>
        </authorList>
    </citation>
    <scope>NUCLEOTIDE SEQUENCE</scope>
    <source>
        <strain evidence="2">Expedition CK06-06</strain>
    </source>
</reference>
<keyword evidence="1" id="KW-0472">Membrane</keyword>
<evidence type="ECO:0008006" key="3">
    <source>
        <dbReference type="Google" id="ProtNLM"/>
    </source>
</evidence>
<gene>
    <name evidence="2" type="ORF">S03H2_11401</name>
</gene>
<accession>X1F878</accession>
<organism evidence="2">
    <name type="scientific">marine sediment metagenome</name>
    <dbReference type="NCBI Taxonomy" id="412755"/>
    <lineage>
        <taxon>unclassified sequences</taxon>
        <taxon>metagenomes</taxon>
        <taxon>ecological metagenomes</taxon>
    </lineage>
</organism>
<keyword evidence="1" id="KW-0812">Transmembrane</keyword>
<protein>
    <recommendedName>
        <fullName evidence="3">Cardiolipin synthase N-terminal domain-containing protein</fullName>
    </recommendedName>
</protein>
<dbReference type="AlphaFoldDB" id="X1F878"/>
<proteinExistence type="predicted"/>
<feature type="non-terminal residue" evidence="2">
    <location>
        <position position="1"/>
    </location>
</feature>
<sequence>AAQKATRGIREKAKKKKLGSGFWFLVLIIIIPILVVGYLILNRKVEIPEEEKPIDQGF</sequence>
<evidence type="ECO:0000313" key="2">
    <source>
        <dbReference type="EMBL" id="GAH41846.1"/>
    </source>
</evidence>
<name>X1F878_9ZZZZ</name>
<evidence type="ECO:0000256" key="1">
    <source>
        <dbReference type="SAM" id="Phobius"/>
    </source>
</evidence>
<comment type="caution">
    <text evidence="2">The sequence shown here is derived from an EMBL/GenBank/DDBJ whole genome shotgun (WGS) entry which is preliminary data.</text>
</comment>
<dbReference type="EMBL" id="BARU01005822">
    <property type="protein sequence ID" value="GAH41846.1"/>
    <property type="molecule type" value="Genomic_DNA"/>
</dbReference>